<name>A0A6A2VGY1_9BIFI</name>
<evidence type="ECO:0000313" key="2">
    <source>
        <dbReference type="EMBL" id="KAB8301900.1"/>
    </source>
</evidence>
<evidence type="ECO:0000256" key="1">
    <source>
        <dbReference type="SAM" id="MobiDB-lite"/>
    </source>
</evidence>
<protein>
    <submittedName>
        <fullName evidence="2">Uncharacterized protein</fullName>
    </submittedName>
</protein>
<keyword evidence="3" id="KW-1185">Reference proteome</keyword>
<feature type="region of interest" description="Disordered" evidence="1">
    <location>
        <begin position="45"/>
        <end position="64"/>
    </location>
</feature>
<comment type="caution">
    <text evidence="2">The sequence shown here is derived from an EMBL/GenBank/DDBJ whole genome shotgun (WGS) entry which is preliminary data.</text>
</comment>
<dbReference type="EMBL" id="WBSO01000001">
    <property type="protein sequence ID" value="KAB8301900.1"/>
    <property type="molecule type" value="Genomic_DNA"/>
</dbReference>
<proteinExistence type="predicted"/>
<evidence type="ECO:0000313" key="3">
    <source>
        <dbReference type="Proteomes" id="UP000440041"/>
    </source>
</evidence>
<feature type="region of interest" description="Disordered" evidence="1">
    <location>
        <begin position="1"/>
        <end position="22"/>
    </location>
</feature>
<sequence>MVTRSSKPSNDFHASRYSPAQPARGAALICGTDCDYRQSCGTSHLPTAIGIGETRSTDLNQHAT</sequence>
<organism evidence="2 3">
    <name type="scientific">Bifidobacterium apri</name>
    <dbReference type="NCBI Taxonomy" id="1769423"/>
    <lineage>
        <taxon>Bacteria</taxon>
        <taxon>Bacillati</taxon>
        <taxon>Actinomycetota</taxon>
        <taxon>Actinomycetes</taxon>
        <taxon>Bifidobacteriales</taxon>
        <taxon>Bifidobacteriaceae</taxon>
        <taxon>Bifidobacterium</taxon>
    </lineage>
</organism>
<dbReference type="AlphaFoldDB" id="A0A6A2VGY1"/>
<dbReference type="Proteomes" id="UP000440041">
    <property type="component" value="Unassembled WGS sequence"/>
</dbReference>
<gene>
    <name evidence="2" type="ORF">DSM100238_0219</name>
</gene>
<accession>A0A6A2VGY1</accession>
<reference evidence="2 3" key="1">
    <citation type="submission" date="2019-09" db="EMBL/GenBank/DDBJ databases">
        <title>Characterization of the phylogenetic diversity of two novel species belonging to the genus Bifidobacterium: Bifidobacterium cebidarum sp. nov. and Bifidobacterium leontopitheci sp. nov.</title>
        <authorList>
            <person name="Lugli G.A."/>
            <person name="Duranti S."/>
            <person name="Milani C."/>
            <person name="Turroni F."/>
            <person name="Ventura M."/>
        </authorList>
    </citation>
    <scope>NUCLEOTIDE SEQUENCE [LARGE SCALE GENOMIC DNA]</scope>
    <source>
        <strain evidence="2 3">DSM 100238</strain>
    </source>
</reference>